<evidence type="ECO:0000313" key="2">
    <source>
        <dbReference type="EMBL" id="CAL1678928.1"/>
    </source>
</evidence>
<gene>
    <name evidence="2" type="ORF">LPLAT_LOCUS4702</name>
</gene>
<dbReference type="Proteomes" id="UP001497644">
    <property type="component" value="Chromosome 15"/>
</dbReference>
<organism evidence="2 3">
    <name type="scientific">Lasius platythorax</name>
    <dbReference type="NCBI Taxonomy" id="488582"/>
    <lineage>
        <taxon>Eukaryota</taxon>
        <taxon>Metazoa</taxon>
        <taxon>Ecdysozoa</taxon>
        <taxon>Arthropoda</taxon>
        <taxon>Hexapoda</taxon>
        <taxon>Insecta</taxon>
        <taxon>Pterygota</taxon>
        <taxon>Neoptera</taxon>
        <taxon>Endopterygota</taxon>
        <taxon>Hymenoptera</taxon>
        <taxon>Apocrita</taxon>
        <taxon>Aculeata</taxon>
        <taxon>Formicoidea</taxon>
        <taxon>Formicidae</taxon>
        <taxon>Formicinae</taxon>
        <taxon>Lasius</taxon>
        <taxon>Lasius</taxon>
    </lineage>
</organism>
<feature type="compositionally biased region" description="Basic and acidic residues" evidence="1">
    <location>
        <begin position="33"/>
        <end position="52"/>
    </location>
</feature>
<dbReference type="AlphaFoldDB" id="A0AAV2NFK5"/>
<proteinExistence type="predicted"/>
<sequence>MTSVSPTTSSPPRPSSSLEPSSSSEPPPTDALRAMRLDREERTEATSTRDDTSNLCIDDTLANELKLIIEKIQSFPIRNEQRQIDAAINELQAIINVALTMHIGQIQTPIETFKVKYKLNLPLNTYEEFIELDNKIREDECGTFFKLMLSKQFDNEKTLYINIKAILKQYITKNVALLFTAQKEVRDQRVFKDTNFSKCLLSVINEKKGILDKDYLKALGDVLSSAKSWDPPRARPSEQN</sequence>
<reference evidence="2" key="1">
    <citation type="submission" date="2024-04" db="EMBL/GenBank/DDBJ databases">
        <authorList>
            <consortium name="Molecular Ecology Group"/>
        </authorList>
    </citation>
    <scope>NUCLEOTIDE SEQUENCE</scope>
</reference>
<feature type="region of interest" description="Disordered" evidence="1">
    <location>
        <begin position="1"/>
        <end position="53"/>
    </location>
</feature>
<name>A0AAV2NFK5_9HYME</name>
<evidence type="ECO:0000256" key="1">
    <source>
        <dbReference type="SAM" id="MobiDB-lite"/>
    </source>
</evidence>
<evidence type="ECO:0000313" key="3">
    <source>
        <dbReference type="Proteomes" id="UP001497644"/>
    </source>
</evidence>
<accession>A0AAV2NFK5</accession>
<protein>
    <submittedName>
        <fullName evidence="2">Uncharacterized protein</fullName>
    </submittedName>
</protein>
<dbReference type="EMBL" id="OZ034838">
    <property type="protein sequence ID" value="CAL1678928.1"/>
    <property type="molecule type" value="Genomic_DNA"/>
</dbReference>
<keyword evidence="3" id="KW-1185">Reference proteome</keyword>
<feature type="compositionally biased region" description="Low complexity" evidence="1">
    <location>
        <begin position="15"/>
        <end position="24"/>
    </location>
</feature>